<dbReference type="EMBL" id="CP014136">
    <property type="protein sequence ID" value="ATA18161.1"/>
    <property type="molecule type" value="Genomic_DNA"/>
</dbReference>
<keyword evidence="1" id="KW-0175">Coiled coil</keyword>
<proteinExistence type="predicted"/>
<sequence length="95" mass="11110">MNRKTDRLSDVLTEMSAKALVTWMTHSALQDIPREALLVRGHDFVYALHANFVLLRDVLSETLEDIEQQSHELEERLDSLEQRLQTLQKDTDNLY</sequence>
<dbReference type="KEGG" id="gqu:AWC35_01670"/>
<dbReference type="OrthoDB" id="6432949at2"/>
<evidence type="ECO:0000313" key="3">
    <source>
        <dbReference type="Proteomes" id="UP000217182"/>
    </source>
</evidence>
<gene>
    <name evidence="2" type="ORF">AWC35_01670</name>
</gene>
<dbReference type="AlphaFoldDB" id="A0A250AWC3"/>
<evidence type="ECO:0000256" key="1">
    <source>
        <dbReference type="SAM" id="Coils"/>
    </source>
</evidence>
<keyword evidence="3" id="KW-1185">Reference proteome</keyword>
<protein>
    <submittedName>
        <fullName evidence="2">Uncharacterized protein</fullName>
    </submittedName>
</protein>
<organism evidence="2 3">
    <name type="scientific">Gibbsiella quercinecans</name>
    <dbReference type="NCBI Taxonomy" id="929813"/>
    <lineage>
        <taxon>Bacteria</taxon>
        <taxon>Pseudomonadati</taxon>
        <taxon>Pseudomonadota</taxon>
        <taxon>Gammaproteobacteria</taxon>
        <taxon>Enterobacterales</taxon>
        <taxon>Yersiniaceae</taxon>
        <taxon>Gibbsiella</taxon>
    </lineage>
</organism>
<accession>A0A250AWC3</accession>
<name>A0A250AWC3_9GAMM</name>
<dbReference type="Proteomes" id="UP000217182">
    <property type="component" value="Chromosome"/>
</dbReference>
<feature type="coiled-coil region" evidence="1">
    <location>
        <begin position="56"/>
        <end position="90"/>
    </location>
</feature>
<evidence type="ECO:0000313" key="2">
    <source>
        <dbReference type="EMBL" id="ATA18161.1"/>
    </source>
</evidence>
<dbReference type="RefSeq" id="WP_048762572.1">
    <property type="nucleotide sequence ID" value="NZ_CP014136.1"/>
</dbReference>
<reference evidence="2 3" key="1">
    <citation type="submission" date="2016-01" db="EMBL/GenBank/DDBJ databases">
        <authorList>
            <person name="Oliw E.H."/>
        </authorList>
    </citation>
    <scope>NUCLEOTIDE SEQUENCE [LARGE SCALE GENOMIC DNA]</scope>
    <source>
        <strain evidence="2 3">FRB97</strain>
    </source>
</reference>